<keyword evidence="4" id="KW-0067">ATP-binding</keyword>
<dbReference type="AlphaFoldDB" id="A0A061SWZ4"/>
<dbReference type="PANTHER" id="PTHR43553:SF24">
    <property type="entry name" value="ENERGY-COUPLING FACTOR TRANSPORTER ATP-BINDING PROTEIN ECFA1"/>
    <property type="match status" value="1"/>
</dbReference>
<dbReference type="STRING" id="83219.PM02_03290"/>
<evidence type="ECO:0000313" key="7">
    <source>
        <dbReference type="Proteomes" id="UP000027337"/>
    </source>
</evidence>
<dbReference type="InterPro" id="IPR003593">
    <property type="entry name" value="AAA+_ATPase"/>
</dbReference>
<dbReference type="GO" id="GO:0016887">
    <property type="term" value="F:ATP hydrolysis activity"/>
    <property type="evidence" value="ECO:0007669"/>
    <property type="project" value="InterPro"/>
</dbReference>
<name>A0A061SWZ4_9RHOB</name>
<sequence length="244" mass="26264">MTDPSAHLIDMQAIGFTPEGKPVLADIDLRSNARRIGVVGRNGSGKTTLARIMAGLIDADQGKVRVAGVDVAKDRKAALGVIGILFQNPDHQIIFPTVEEEIAFGLLQQGHPKEEAGRIVADTLSSFGKSHWAKAAIHQLSQGQRQLVCLMSVLAMRPKVIILDEPFAGLDIPTTLQLQRTLDAIDLTLVHITHDPAVLAGYDEVLWIDQGRTEMIGVAAQVLPAFQDRMNQIGAGDDLSDLTG</sequence>
<evidence type="ECO:0000256" key="1">
    <source>
        <dbReference type="ARBA" id="ARBA00005417"/>
    </source>
</evidence>
<dbReference type="InterPro" id="IPR027417">
    <property type="entry name" value="P-loop_NTPase"/>
</dbReference>
<dbReference type="SMART" id="SM00382">
    <property type="entry name" value="AAA"/>
    <property type="match status" value="1"/>
</dbReference>
<comment type="caution">
    <text evidence="6">The sequence shown here is derived from an EMBL/GenBank/DDBJ whole genome shotgun (WGS) entry which is preliminary data.</text>
</comment>
<dbReference type="InterPro" id="IPR015856">
    <property type="entry name" value="ABC_transpr_CbiO/EcfA_su"/>
</dbReference>
<reference evidence="6 7" key="1">
    <citation type="journal article" date="2014" name="Genome Announc.">
        <title>Draft Genome Sequences of Two Isolates of the Roseobacter Group, Sulfitobacter sp. Strains 3SOLIMAR09 and 1FIGIMAR09, from Harbors of Mallorca Island (Mediterranean Sea).</title>
        <authorList>
            <person name="Mas-Llado M."/>
            <person name="Pina-Villalonga J.M."/>
            <person name="Brunet-Galmes I."/>
            <person name="Nogales B."/>
            <person name="Bosch R."/>
        </authorList>
    </citation>
    <scope>NUCLEOTIDE SEQUENCE [LARGE SCALE GENOMIC DNA]</scope>
    <source>
        <strain evidence="6 7">1FIGIMAR09</strain>
    </source>
</reference>
<comment type="similarity">
    <text evidence="1">Belongs to the ABC transporter superfamily.</text>
</comment>
<evidence type="ECO:0000259" key="5">
    <source>
        <dbReference type="PROSITE" id="PS50893"/>
    </source>
</evidence>
<evidence type="ECO:0000256" key="4">
    <source>
        <dbReference type="ARBA" id="ARBA00022840"/>
    </source>
</evidence>
<dbReference type="InterPro" id="IPR003439">
    <property type="entry name" value="ABC_transporter-like_ATP-bd"/>
</dbReference>
<dbReference type="PANTHER" id="PTHR43553">
    <property type="entry name" value="HEAVY METAL TRANSPORTER"/>
    <property type="match status" value="1"/>
</dbReference>
<dbReference type="SUPFAM" id="SSF52540">
    <property type="entry name" value="P-loop containing nucleoside triphosphate hydrolases"/>
    <property type="match status" value="1"/>
</dbReference>
<keyword evidence="7" id="KW-1185">Reference proteome</keyword>
<dbReference type="EMBL" id="JEMU01000002">
    <property type="protein sequence ID" value="KAJ04479.1"/>
    <property type="molecule type" value="Genomic_DNA"/>
</dbReference>
<gene>
    <name evidence="6" type="ORF">PM02_03290</name>
</gene>
<organism evidence="6 7">
    <name type="scientific">Sulfitobacter mediterraneus</name>
    <dbReference type="NCBI Taxonomy" id="83219"/>
    <lineage>
        <taxon>Bacteria</taxon>
        <taxon>Pseudomonadati</taxon>
        <taxon>Pseudomonadota</taxon>
        <taxon>Alphaproteobacteria</taxon>
        <taxon>Rhodobacterales</taxon>
        <taxon>Roseobacteraceae</taxon>
        <taxon>Sulfitobacter</taxon>
    </lineage>
</organism>
<evidence type="ECO:0000256" key="3">
    <source>
        <dbReference type="ARBA" id="ARBA00022741"/>
    </source>
</evidence>
<keyword evidence="2" id="KW-0813">Transport</keyword>
<dbReference type="eggNOG" id="COG1122">
    <property type="taxonomic scope" value="Bacteria"/>
</dbReference>
<dbReference type="RefSeq" id="WP_037905127.1">
    <property type="nucleotide sequence ID" value="NZ_JEMU01000002.1"/>
</dbReference>
<accession>A0A061SWZ4</accession>
<keyword evidence="3" id="KW-0547">Nucleotide-binding</keyword>
<protein>
    <submittedName>
        <fullName evidence="6">Cobalt ABC transporter</fullName>
    </submittedName>
</protein>
<dbReference type="GO" id="GO:0005524">
    <property type="term" value="F:ATP binding"/>
    <property type="evidence" value="ECO:0007669"/>
    <property type="project" value="UniProtKB-KW"/>
</dbReference>
<dbReference type="PROSITE" id="PS50893">
    <property type="entry name" value="ABC_TRANSPORTER_2"/>
    <property type="match status" value="1"/>
</dbReference>
<feature type="domain" description="ABC transporter" evidence="5">
    <location>
        <begin position="9"/>
        <end position="235"/>
    </location>
</feature>
<evidence type="ECO:0000313" key="6">
    <source>
        <dbReference type="EMBL" id="KAJ04479.1"/>
    </source>
</evidence>
<dbReference type="GO" id="GO:0043190">
    <property type="term" value="C:ATP-binding cassette (ABC) transporter complex"/>
    <property type="evidence" value="ECO:0007669"/>
    <property type="project" value="TreeGrafter"/>
</dbReference>
<evidence type="ECO:0000256" key="2">
    <source>
        <dbReference type="ARBA" id="ARBA00022448"/>
    </source>
</evidence>
<dbReference type="CDD" id="cd03225">
    <property type="entry name" value="ABC_cobalt_CbiO_domain1"/>
    <property type="match status" value="1"/>
</dbReference>
<dbReference type="Proteomes" id="UP000027337">
    <property type="component" value="Unassembled WGS sequence"/>
</dbReference>
<dbReference type="InterPro" id="IPR050095">
    <property type="entry name" value="ECF_ABC_transporter_ATP-bd"/>
</dbReference>
<proteinExistence type="inferred from homology"/>
<dbReference type="Pfam" id="PF00005">
    <property type="entry name" value="ABC_tran"/>
    <property type="match status" value="1"/>
</dbReference>
<dbReference type="GO" id="GO:0042626">
    <property type="term" value="F:ATPase-coupled transmembrane transporter activity"/>
    <property type="evidence" value="ECO:0007669"/>
    <property type="project" value="TreeGrafter"/>
</dbReference>
<dbReference type="Gene3D" id="3.40.50.300">
    <property type="entry name" value="P-loop containing nucleotide triphosphate hydrolases"/>
    <property type="match status" value="1"/>
</dbReference>